<dbReference type="GO" id="GO:0006508">
    <property type="term" value="P:proteolysis"/>
    <property type="evidence" value="ECO:0007669"/>
    <property type="project" value="UniProtKB-KW"/>
</dbReference>
<dbReference type="InterPro" id="IPR001570">
    <property type="entry name" value="Peptidase_M4_C_domain"/>
</dbReference>
<feature type="domain" description="Peptidase M4" evidence="10">
    <location>
        <begin position="293"/>
        <end position="345"/>
    </location>
</feature>
<dbReference type="OrthoDB" id="291295at2"/>
<evidence type="ECO:0000256" key="5">
    <source>
        <dbReference type="ARBA" id="ARBA00022801"/>
    </source>
</evidence>
<name>A0A3D9V4I8_THECX</name>
<feature type="compositionally biased region" description="Polar residues" evidence="9">
    <location>
        <begin position="1"/>
        <end position="12"/>
    </location>
</feature>
<sequence>MATPANAGSLTSPAFGKKPDAVVQQRGNDGTVRVIEAKGGTIARPKGVSAKAKPEQAAKAHLDRFASAFGVSSKELKHKSTVELDNGTAVRFERTHQGIEVIAGEVVVSLDKSNNLEFIVGEVGATPSKPFPKGVLNESKAQAVAKQVVAKREKLSSASGLKAKLEGKAWYDPQVLGVPGQEGVRPVYKLKVTDPSNIELQYQVLVNASTLKVELAYNTVQHAINRVVCDAEGQVVSDYTCGVGLPVTRAEGDGPSSVEDVNNVYDFFYDTSVRFASYVNVDVTQLIGADYGDGRGQALRGTVRICAENQCPFQNAFWDGQQMVFGEGLAADDVTAHELGHGVTQATANLAYLFQSGAINEGLSDFWGEIVDQNNGSDDDTDENRWKIGEGTSIGVIRDMADPTSLGQPDRMTSDLWDDDPALWDNGGVHTNSGVFNKAAYLMVDGGSFNGYDIRGLGPAKSAKIVWTLQNLLAPGADYKDVFYTLPLACRKNIGRAGTFLTEDDCAQVDKVVRATEMYKDPAKGAPKNVDYCDNGTPTSVYRQDFESRNDGWEFEGNWLLSSETGFERLATTGEDSAVAWTVAGDNISLTQQEAVTIPEGAFARFDNMYLLNSGDGAALEYSTDGGATWKPAAELPNVNGEDTPVDSIGGKSFSGNSNGFGGTRYDLSSLAGQDVKFRFRAASVTSDSAWWVDNFKIYTCG</sequence>
<evidence type="ECO:0000256" key="1">
    <source>
        <dbReference type="ARBA" id="ARBA00009388"/>
    </source>
</evidence>
<dbReference type="PANTHER" id="PTHR33794">
    <property type="entry name" value="BACILLOLYSIN"/>
    <property type="match status" value="1"/>
</dbReference>
<feature type="active site" description="Proton donor" evidence="8">
    <location>
        <position position="430"/>
    </location>
</feature>
<dbReference type="GO" id="GO:0046872">
    <property type="term" value="F:metal ion binding"/>
    <property type="evidence" value="ECO:0007669"/>
    <property type="project" value="UniProtKB-KW"/>
</dbReference>
<keyword evidence="2 13" id="KW-0645">Protease</keyword>
<evidence type="ECO:0000256" key="2">
    <source>
        <dbReference type="ARBA" id="ARBA00022670"/>
    </source>
</evidence>
<keyword evidence="4" id="KW-0732">Signal</keyword>
<dbReference type="RefSeq" id="WP_115850258.1">
    <property type="nucleotide sequence ID" value="NZ_QTUC01000001.1"/>
</dbReference>
<dbReference type="PANTHER" id="PTHR33794:SF1">
    <property type="entry name" value="BACILLOLYSIN"/>
    <property type="match status" value="1"/>
</dbReference>
<dbReference type="Gene3D" id="3.10.170.10">
    <property type="match status" value="1"/>
</dbReference>
<dbReference type="GO" id="GO:0004222">
    <property type="term" value="F:metalloendopeptidase activity"/>
    <property type="evidence" value="ECO:0007669"/>
    <property type="project" value="InterPro"/>
</dbReference>
<evidence type="ECO:0000259" key="12">
    <source>
        <dbReference type="Pfam" id="PF07504"/>
    </source>
</evidence>
<reference evidence="13 14" key="1">
    <citation type="submission" date="2018-08" db="EMBL/GenBank/DDBJ databases">
        <title>Sequencing the genomes of 1000 actinobacteria strains.</title>
        <authorList>
            <person name="Klenk H.-P."/>
        </authorList>
    </citation>
    <scope>NUCLEOTIDE SEQUENCE [LARGE SCALE GENOMIC DNA]</scope>
    <source>
        <strain evidence="13 14">DSM 22891</strain>
    </source>
</reference>
<proteinExistence type="inferred from homology"/>
<dbReference type="InterPro" id="IPR027268">
    <property type="entry name" value="Peptidase_M4/M1_CTD_sf"/>
</dbReference>
<evidence type="ECO:0000259" key="10">
    <source>
        <dbReference type="Pfam" id="PF01447"/>
    </source>
</evidence>
<keyword evidence="3" id="KW-0479">Metal-binding</keyword>
<dbReference type="SUPFAM" id="SSF110296">
    <property type="entry name" value="Oligoxyloglucan reducing end-specific cellobiohydrolase"/>
    <property type="match status" value="1"/>
</dbReference>
<comment type="caution">
    <text evidence="13">The sequence shown here is derived from an EMBL/GenBank/DDBJ whole genome shotgun (WGS) entry which is preliminary data.</text>
</comment>
<dbReference type="Pfam" id="PF02868">
    <property type="entry name" value="Peptidase_M4_C"/>
    <property type="match status" value="1"/>
</dbReference>
<keyword evidence="14" id="KW-1185">Reference proteome</keyword>
<keyword evidence="5" id="KW-0378">Hydrolase</keyword>
<feature type="region of interest" description="Disordered" evidence="9">
    <location>
        <begin position="1"/>
        <end position="28"/>
    </location>
</feature>
<evidence type="ECO:0000256" key="8">
    <source>
        <dbReference type="PIRSR" id="PIRSR623612-1"/>
    </source>
</evidence>
<dbReference type="Gene3D" id="3.10.450.490">
    <property type="match status" value="1"/>
</dbReference>
<evidence type="ECO:0000256" key="4">
    <source>
        <dbReference type="ARBA" id="ARBA00022729"/>
    </source>
</evidence>
<feature type="active site" evidence="8">
    <location>
        <position position="338"/>
    </location>
</feature>
<dbReference type="Pfam" id="PF01447">
    <property type="entry name" value="Peptidase_M4"/>
    <property type="match status" value="1"/>
</dbReference>
<accession>A0A3D9V4I8</accession>
<comment type="similarity">
    <text evidence="1">Belongs to the peptidase M4 family.</text>
</comment>
<dbReference type="SUPFAM" id="SSF55486">
    <property type="entry name" value="Metalloproteases ('zincins'), catalytic domain"/>
    <property type="match status" value="1"/>
</dbReference>
<dbReference type="AlphaFoldDB" id="A0A3D9V4I8"/>
<dbReference type="CDD" id="cd09597">
    <property type="entry name" value="M4_TLP"/>
    <property type="match status" value="1"/>
</dbReference>
<dbReference type="Gene3D" id="2.60.120.260">
    <property type="entry name" value="Galactose-binding domain-like"/>
    <property type="match status" value="1"/>
</dbReference>
<evidence type="ECO:0000256" key="7">
    <source>
        <dbReference type="ARBA" id="ARBA00023049"/>
    </source>
</evidence>
<dbReference type="Proteomes" id="UP000256485">
    <property type="component" value="Unassembled WGS sequence"/>
</dbReference>
<keyword evidence="7 13" id="KW-0482">Metalloprotease</keyword>
<dbReference type="InterPro" id="IPR050728">
    <property type="entry name" value="Zinc_Metalloprotease_M4"/>
</dbReference>
<organism evidence="13 14">
    <name type="scientific">Thermasporomyces composti</name>
    <dbReference type="NCBI Taxonomy" id="696763"/>
    <lineage>
        <taxon>Bacteria</taxon>
        <taxon>Bacillati</taxon>
        <taxon>Actinomycetota</taxon>
        <taxon>Actinomycetes</taxon>
        <taxon>Propionibacteriales</taxon>
        <taxon>Nocardioidaceae</taxon>
        <taxon>Thermasporomyces</taxon>
    </lineage>
</organism>
<keyword evidence="6" id="KW-0862">Zinc</keyword>
<gene>
    <name evidence="13" type="ORF">DFJ64_2075</name>
</gene>
<evidence type="ECO:0000313" key="13">
    <source>
        <dbReference type="EMBL" id="REF36658.1"/>
    </source>
</evidence>
<dbReference type="InterPro" id="IPR011096">
    <property type="entry name" value="FTP_domain"/>
</dbReference>
<evidence type="ECO:0000313" key="14">
    <source>
        <dbReference type="Proteomes" id="UP000256485"/>
    </source>
</evidence>
<dbReference type="EMBL" id="QTUC01000001">
    <property type="protein sequence ID" value="REF36658.1"/>
    <property type="molecule type" value="Genomic_DNA"/>
</dbReference>
<dbReference type="InterPro" id="IPR023612">
    <property type="entry name" value="Peptidase_M4"/>
</dbReference>
<evidence type="ECO:0000256" key="9">
    <source>
        <dbReference type="SAM" id="MobiDB-lite"/>
    </source>
</evidence>
<dbReference type="PRINTS" id="PR00730">
    <property type="entry name" value="THERMOLYSIN"/>
</dbReference>
<dbReference type="Pfam" id="PF07504">
    <property type="entry name" value="FTP"/>
    <property type="match status" value="1"/>
</dbReference>
<protein>
    <submittedName>
        <fullName evidence="13">Zn-dependent metalloprotease</fullName>
    </submittedName>
</protein>
<feature type="domain" description="FTP" evidence="12">
    <location>
        <begin position="75"/>
        <end position="122"/>
    </location>
</feature>
<dbReference type="Gene3D" id="1.10.390.10">
    <property type="entry name" value="Neutral Protease Domain 2"/>
    <property type="match status" value="1"/>
</dbReference>
<feature type="domain" description="Peptidase M4 C-terminal" evidence="11">
    <location>
        <begin position="348"/>
        <end position="486"/>
    </location>
</feature>
<evidence type="ECO:0000256" key="6">
    <source>
        <dbReference type="ARBA" id="ARBA00022833"/>
    </source>
</evidence>
<evidence type="ECO:0000256" key="3">
    <source>
        <dbReference type="ARBA" id="ARBA00022723"/>
    </source>
</evidence>
<evidence type="ECO:0000259" key="11">
    <source>
        <dbReference type="Pfam" id="PF02868"/>
    </source>
</evidence>
<dbReference type="InterPro" id="IPR013856">
    <property type="entry name" value="Peptidase_M4_domain"/>
</dbReference>